<keyword evidence="3" id="KW-0645">Protease</keyword>
<evidence type="ECO:0000313" key="4">
    <source>
        <dbReference type="Proteomes" id="UP000618986"/>
    </source>
</evidence>
<accession>A0ABR6MIF3</accession>
<evidence type="ECO:0000256" key="1">
    <source>
        <dbReference type="SAM" id="MobiDB-lite"/>
    </source>
</evidence>
<sequence length="413" mass="42900">MTTDVSTAGRHPRAGRVVLLAGLGLIAVAVIVLVATGNTGVRYSADHDGTVPMWSRWIPALAGIALIRLIPPASDPRWPDPVAPYREAVPLLLAGIAFAAVMPLLGGEPAYTVLKLALLLGVPAAVFLAARRRPPRWRPGPAPADAAHRWGPALPVAVWLVLSYATPLAVPASDWGRTVTPVELVVTLLVAFAVNALLEEVFYRRWLQTRWESLLGGDRARVAGVGGLARGHPGHRTAGRRTGHSAGQPRGARALPRLPVVPVPPDVAAAGGARRAQRDAHAARSLTGPLDPGIGHDPSSGDRAAAAARSGAATAQPAVWYHTSCTDHFGNGQVAVDTPPTATLGPERLHSSPQMLMQWTVTQTVPVPPVQVAYPTPAKSQALHPVGAACAAVAGVRAATLASNPAAASRLTI</sequence>
<evidence type="ECO:0000256" key="2">
    <source>
        <dbReference type="SAM" id="Phobius"/>
    </source>
</evidence>
<comment type="caution">
    <text evidence="3">The sequence shown here is derived from an EMBL/GenBank/DDBJ whole genome shotgun (WGS) entry which is preliminary data.</text>
</comment>
<dbReference type="RefSeq" id="WP_425326179.1">
    <property type="nucleotide sequence ID" value="NZ_JACHJC010000001.1"/>
</dbReference>
<keyword evidence="2" id="KW-0472">Membrane</keyword>
<evidence type="ECO:0000313" key="3">
    <source>
        <dbReference type="EMBL" id="MBB5115149.1"/>
    </source>
</evidence>
<feature type="transmembrane region" description="Helical" evidence="2">
    <location>
        <begin position="85"/>
        <end position="105"/>
    </location>
</feature>
<feature type="transmembrane region" description="Helical" evidence="2">
    <location>
        <begin position="182"/>
        <end position="203"/>
    </location>
</feature>
<protein>
    <submittedName>
        <fullName evidence="3">Membrane protease YdiL (CAAX protease family)</fullName>
    </submittedName>
</protein>
<dbReference type="GO" id="GO:0006508">
    <property type="term" value="P:proteolysis"/>
    <property type="evidence" value="ECO:0007669"/>
    <property type="project" value="UniProtKB-KW"/>
</dbReference>
<dbReference type="EMBL" id="JACHJC010000001">
    <property type="protein sequence ID" value="MBB5115149.1"/>
    <property type="molecule type" value="Genomic_DNA"/>
</dbReference>
<proteinExistence type="predicted"/>
<organism evidence="3 4">
    <name type="scientific">Micromonospora echinospora</name>
    <name type="common">Micromonospora purpurea</name>
    <dbReference type="NCBI Taxonomy" id="1877"/>
    <lineage>
        <taxon>Bacteria</taxon>
        <taxon>Bacillati</taxon>
        <taxon>Actinomycetota</taxon>
        <taxon>Actinomycetes</taxon>
        <taxon>Micromonosporales</taxon>
        <taxon>Micromonosporaceae</taxon>
        <taxon>Micromonospora</taxon>
    </lineage>
</organism>
<name>A0ABR6MIF3_MICEC</name>
<keyword evidence="4" id="KW-1185">Reference proteome</keyword>
<reference evidence="3 4" key="1">
    <citation type="submission" date="2020-08" db="EMBL/GenBank/DDBJ databases">
        <title>Sequencing the genomes of 1000 actinobacteria strains.</title>
        <authorList>
            <person name="Klenk H.-P."/>
        </authorList>
    </citation>
    <scope>NUCLEOTIDE SEQUENCE [LARGE SCALE GENOMIC DNA]</scope>
    <source>
        <strain evidence="3 4">DSM 43036</strain>
    </source>
</reference>
<feature type="region of interest" description="Disordered" evidence="1">
    <location>
        <begin position="228"/>
        <end position="307"/>
    </location>
</feature>
<keyword evidence="2" id="KW-1133">Transmembrane helix</keyword>
<gene>
    <name evidence="3" type="ORF">FHU28_004988</name>
</gene>
<dbReference type="GeneID" id="300407716"/>
<feature type="transmembrane region" description="Helical" evidence="2">
    <location>
        <begin position="150"/>
        <end position="170"/>
    </location>
</feature>
<keyword evidence="2" id="KW-0812">Transmembrane</keyword>
<feature type="transmembrane region" description="Helical" evidence="2">
    <location>
        <begin position="111"/>
        <end position="130"/>
    </location>
</feature>
<dbReference type="Proteomes" id="UP000618986">
    <property type="component" value="Unassembled WGS sequence"/>
</dbReference>
<keyword evidence="3" id="KW-0378">Hydrolase</keyword>
<dbReference type="GO" id="GO:0008233">
    <property type="term" value="F:peptidase activity"/>
    <property type="evidence" value="ECO:0007669"/>
    <property type="project" value="UniProtKB-KW"/>
</dbReference>
<feature type="compositionally biased region" description="Basic residues" evidence="1">
    <location>
        <begin position="232"/>
        <end position="243"/>
    </location>
</feature>
<feature type="transmembrane region" description="Helical" evidence="2">
    <location>
        <begin position="57"/>
        <end position="73"/>
    </location>
</feature>
<feature type="transmembrane region" description="Helical" evidence="2">
    <location>
        <begin position="17"/>
        <end position="37"/>
    </location>
</feature>